<dbReference type="GO" id="GO:0005886">
    <property type="term" value="C:plasma membrane"/>
    <property type="evidence" value="ECO:0007669"/>
    <property type="project" value="UniProtKB-SubCell"/>
</dbReference>
<comment type="subcellular location">
    <subcellularLocation>
        <location evidence="1">Cell membrane</location>
        <topology evidence="1">Multi-pass membrane protein</topology>
    </subcellularLocation>
</comment>
<comment type="caution">
    <text evidence="9">The sequence shown here is derived from an EMBL/GenBank/DDBJ whole genome shotgun (WGS) entry which is preliminary data.</text>
</comment>
<feature type="transmembrane region" description="Helical" evidence="7">
    <location>
        <begin position="135"/>
        <end position="161"/>
    </location>
</feature>
<keyword evidence="5 7" id="KW-0472">Membrane</keyword>
<dbReference type="Pfam" id="PF07690">
    <property type="entry name" value="MFS_1"/>
    <property type="match status" value="1"/>
</dbReference>
<dbReference type="InterPro" id="IPR036259">
    <property type="entry name" value="MFS_trans_sf"/>
</dbReference>
<dbReference type="AlphaFoldDB" id="A0AAE3YQH6"/>
<dbReference type="PANTHER" id="PTHR43124">
    <property type="entry name" value="PURINE EFFLUX PUMP PBUE"/>
    <property type="match status" value="1"/>
</dbReference>
<accession>A0AAE3YQH6</accession>
<dbReference type="PROSITE" id="PS50850">
    <property type="entry name" value="MFS"/>
    <property type="match status" value="1"/>
</dbReference>
<keyword evidence="10" id="KW-1185">Reference proteome</keyword>
<dbReference type="Gene3D" id="1.20.1250.20">
    <property type="entry name" value="MFS general substrate transporter like domains"/>
    <property type="match status" value="1"/>
</dbReference>
<organism evidence="9 10">
    <name type="scientific">Catenuloplanes atrovinosus</name>
    <dbReference type="NCBI Taxonomy" id="137266"/>
    <lineage>
        <taxon>Bacteria</taxon>
        <taxon>Bacillati</taxon>
        <taxon>Actinomycetota</taxon>
        <taxon>Actinomycetes</taxon>
        <taxon>Micromonosporales</taxon>
        <taxon>Micromonosporaceae</taxon>
        <taxon>Catenuloplanes</taxon>
    </lineage>
</organism>
<feature type="transmembrane region" description="Helical" evidence="7">
    <location>
        <begin position="274"/>
        <end position="292"/>
    </location>
</feature>
<feature type="transmembrane region" description="Helical" evidence="7">
    <location>
        <begin position="102"/>
        <end position="123"/>
    </location>
</feature>
<feature type="transmembrane region" description="Helical" evidence="7">
    <location>
        <begin position="243"/>
        <end position="262"/>
    </location>
</feature>
<gene>
    <name evidence="9" type="ORF">J2S41_003336</name>
</gene>
<keyword evidence="2" id="KW-1003">Cell membrane</keyword>
<dbReference type="EMBL" id="JAVDYB010000001">
    <property type="protein sequence ID" value="MDR7276558.1"/>
    <property type="molecule type" value="Genomic_DNA"/>
</dbReference>
<evidence type="ECO:0000256" key="7">
    <source>
        <dbReference type="SAM" id="Phobius"/>
    </source>
</evidence>
<keyword evidence="3 7" id="KW-0812">Transmembrane</keyword>
<keyword evidence="4 7" id="KW-1133">Transmembrane helix</keyword>
<evidence type="ECO:0000256" key="2">
    <source>
        <dbReference type="ARBA" id="ARBA00022475"/>
    </source>
</evidence>
<feature type="transmembrane region" description="Helical" evidence="7">
    <location>
        <begin position="49"/>
        <end position="69"/>
    </location>
</feature>
<feature type="compositionally biased region" description="Basic and acidic residues" evidence="6">
    <location>
        <begin position="401"/>
        <end position="411"/>
    </location>
</feature>
<feature type="domain" description="Major facilitator superfamily (MFS) profile" evidence="8">
    <location>
        <begin position="11"/>
        <end position="385"/>
    </location>
</feature>
<evidence type="ECO:0000256" key="6">
    <source>
        <dbReference type="SAM" id="MobiDB-lite"/>
    </source>
</evidence>
<dbReference type="InterPro" id="IPR050189">
    <property type="entry name" value="MFS_Efflux_Transporters"/>
</dbReference>
<feature type="transmembrane region" description="Helical" evidence="7">
    <location>
        <begin position="210"/>
        <end position="231"/>
    </location>
</feature>
<evidence type="ECO:0000256" key="5">
    <source>
        <dbReference type="ARBA" id="ARBA00023136"/>
    </source>
</evidence>
<dbReference type="SUPFAM" id="SSF103473">
    <property type="entry name" value="MFS general substrate transporter"/>
    <property type="match status" value="1"/>
</dbReference>
<proteinExistence type="predicted"/>
<feature type="transmembrane region" description="Helical" evidence="7">
    <location>
        <begin position="298"/>
        <end position="322"/>
    </location>
</feature>
<dbReference type="GO" id="GO:0022857">
    <property type="term" value="F:transmembrane transporter activity"/>
    <property type="evidence" value="ECO:0007669"/>
    <property type="project" value="InterPro"/>
</dbReference>
<feature type="transmembrane region" description="Helical" evidence="7">
    <location>
        <begin position="334"/>
        <end position="355"/>
    </location>
</feature>
<feature type="region of interest" description="Disordered" evidence="6">
    <location>
        <begin position="384"/>
        <end position="411"/>
    </location>
</feature>
<evidence type="ECO:0000313" key="10">
    <source>
        <dbReference type="Proteomes" id="UP001183643"/>
    </source>
</evidence>
<evidence type="ECO:0000256" key="3">
    <source>
        <dbReference type="ARBA" id="ARBA00022692"/>
    </source>
</evidence>
<name>A0AAE3YQH6_9ACTN</name>
<dbReference type="PANTHER" id="PTHR43124:SF3">
    <property type="entry name" value="CHLORAMPHENICOL EFFLUX PUMP RV0191"/>
    <property type="match status" value="1"/>
</dbReference>
<dbReference type="RefSeq" id="WP_310368747.1">
    <property type="nucleotide sequence ID" value="NZ_JAVDYB010000001.1"/>
</dbReference>
<evidence type="ECO:0000259" key="8">
    <source>
        <dbReference type="PROSITE" id="PS50850"/>
    </source>
</evidence>
<evidence type="ECO:0000313" key="9">
    <source>
        <dbReference type="EMBL" id="MDR7276558.1"/>
    </source>
</evidence>
<feature type="transmembrane region" description="Helical" evidence="7">
    <location>
        <begin position="361"/>
        <end position="379"/>
    </location>
</feature>
<feature type="transmembrane region" description="Helical" evidence="7">
    <location>
        <begin position="167"/>
        <end position="189"/>
    </location>
</feature>
<dbReference type="CDD" id="cd17324">
    <property type="entry name" value="MFS_NepI_like"/>
    <property type="match status" value="1"/>
</dbReference>
<sequence length="411" mass="41226">MRDMSPRAWTLLTLLAVATLLVMTTETLPIGLLPQVARGLGVAEDRVGLLVTGYGAVVVVAAVPLSAVIARFPIRLATLGVLAVLVVSIGVTAASPGLPTAFAARLLGGAAHAVFYSCTFVMATSAVPERLHARAVAVVGAGNAVALALGVPAATAVGASAGWRTPFWIAAVALTATAVAIGVVYRPVAASEARPTAAGHLLRAAVAPPLLRVAATIVLVMTAHFVTYTYVAPLLTGSGIAERAVSLVLLGYGVAGVAGLVVAGRFAQSRLSPLLVASVAITFAALTLLWLLRGSAAGTVAAIILWGTAFGAAPTLWQLTAVRAAPRAASIGPAVVNSAFNVGISAGAWAGGLVLTDLGTGALPLLSMAVLAAAGILLLRRPTSAPPSRHGDEQAEPAPAEAHDRVARATR</sequence>
<feature type="transmembrane region" description="Helical" evidence="7">
    <location>
        <begin position="76"/>
        <end position="96"/>
    </location>
</feature>
<dbReference type="Proteomes" id="UP001183643">
    <property type="component" value="Unassembled WGS sequence"/>
</dbReference>
<evidence type="ECO:0000256" key="4">
    <source>
        <dbReference type="ARBA" id="ARBA00022989"/>
    </source>
</evidence>
<dbReference type="InterPro" id="IPR020846">
    <property type="entry name" value="MFS_dom"/>
</dbReference>
<dbReference type="InterPro" id="IPR011701">
    <property type="entry name" value="MFS"/>
</dbReference>
<evidence type="ECO:0000256" key="1">
    <source>
        <dbReference type="ARBA" id="ARBA00004651"/>
    </source>
</evidence>
<reference evidence="9" key="1">
    <citation type="submission" date="2023-07" db="EMBL/GenBank/DDBJ databases">
        <title>Sequencing the genomes of 1000 actinobacteria strains.</title>
        <authorList>
            <person name="Klenk H.-P."/>
        </authorList>
    </citation>
    <scope>NUCLEOTIDE SEQUENCE</scope>
    <source>
        <strain evidence="9">DSM 44707</strain>
    </source>
</reference>
<protein>
    <submittedName>
        <fullName evidence="9">MFS family arabinose efflux permease</fullName>
    </submittedName>
</protein>